<evidence type="ECO:0000256" key="1">
    <source>
        <dbReference type="SAM" id="MobiDB-lite"/>
    </source>
</evidence>
<reference evidence="2" key="2">
    <citation type="journal article" date="2024" name="Plant">
        <title>Genomic evolution and insights into agronomic trait innovations of Sesamum species.</title>
        <authorList>
            <person name="Miao H."/>
            <person name="Wang L."/>
            <person name="Qu L."/>
            <person name="Liu H."/>
            <person name="Sun Y."/>
            <person name="Le M."/>
            <person name="Wang Q."/>
            <person name="Wei S."/>
            <person name="Zheng Y."/>
            <person name="Lin W."/>
            <person name="Duan Y."/>
            <person name="Cao H."/>
            <person name="Xiong S."/>
            <person name="Wang X."/>
            <person name="Wei L."/>
            <person name="Li C."/>
            <person name="Ma Q."/>
            <person name="Ju M."/>
            <person name="Zhao R."/>
            <person name="Li G."/>
            <person name="Mu C."/>
            <person name="Tian Q."/>
            <person name="Mei H."/>
            <person name="Zhang T."/>
            <person name="Gao T."/>
            <person name="Zhang H."/>
        </authorList>
    </citation>
    <scope>NUCLEOTIDE SEQUENCE</scope>
    <source>
        <strain evidence="2">G02</strain>
    </source>
</reference>
<dbReference type="GO" id="GO:0042752">
    <property type="term" value="P:regulation of circadian rhythm"/>
    <property type="evidence" value="ECO:0007669"/>
    <property type="project" value="InterPro"/>
</dbReference>
<accession>A0AAW2QEB0</accession>
<protein>
    <submittedName>
        <fullName evidence="2">Cold-regulated protein 27</fullName>
    </submittedName>
</protein>
<organism evidence="2">
    <name type="scientific">Sesamum radiatum</name>
    <name type="common">Black benniseed</name>
    <dbReference type="NCBI Taxonomy" id="300843"/>
    <lineage>
        <taxon>Eukaryota</taxon>
        <taxon>Viridiplantae</taxon>
        <taxon>Streptophyta</taxon>
        <taxon>Embryophyta</taxon>
        <taxon>Tracheophyta</taxon>
        <taxon>Spermatophyta</taxon>
        <taxon>Magnoliopsida</taxon>
        <taxon>eudicotyledons</taxon>
        <taxon>Gunneridae</taxon>
        <taxon>Pentapetalae</taxon>
        <taxon>asterids</taxon>
        <taxon>lamiids</taxon>
        <taxon>Lamiales</taxon>
        <taxon>Pedaliaceae</taxon>
        <taxon>Sesamum</taxon>
    </lineage>
</organism>
<dbReference type="GO" id="GO:0009409">
    <property type="term" value="P:response to cold"/>
    <property type="evidence" value="ECO:0007669"/>
    <property type="project" value="InterPro"/>
</dbReference>
<feature type="compositionally biased region" description="Low complexity" evidence="1">
    <location>
        <begin position="127"/>
        <end position="142"/>
    </location>
</feature>
<dbReference type="PANTHER" id="PTHR33676">
    <property type="entry name" value="COLD REGULATED PROTEIN 27"/>
    <property type="match status" value="1"/>
</dbReference>
<sequence length="422" mass="48285">MEDSADSYGVGARSCHDEQEETSSLVILRASYAVFVSVLLHVCMLRVSLSNLSSRPNEHGTLVIFIWSAGSSMILPLRMFLQQAPAAETEPTEWTDEKHSLYLKSMEATFVNQLYKSLDLFGRQSEKNSTSGSKSSKPKQTSIRAPSGQFKVLRDGCWSKIDFKRDEAEVNQEEESGVLLANPWIQHYRRSEKQDNRTYPASCSKAPLATTVNQCSVQNFQLWRQDSVGSNTEVTDQNFNDDDLEEENCTRIHEIKRRKTSTDTVPSNDQAIKQLLSVANMFKMLICIRVNKSIRHWRPDLTGFSLFLLSRLSLSKTSYKPMVLLKIIYILEIRVHYIDLKHCDFVTLYQMLSRRAAGGFRWKNLFSITADVERDYASDPSYNFPNQPSGRNKILITLRNSRFGKENFGRLSCFWGSTCSRQ</sequence>
<feature type="region of interest" description="Disordered" evidence="1">
    <location>
        <begin position="126"/>
        <end position="145"/>
    </location>
</feature>
<dbReference type="InterPro" id="IPR044678">
    <property type="entry name" value="COR27/28"/>
</dbReference>
<evidence type="ECO:0000313" key="2">
    <source>
        <dbReference type="EMBL" id="KAL0366187.1"/>
    </source>
</evidence>
<comment type="caution">
    <text evidence="2">The sequence shown here is derived from an EMBL/GenBank/DDBJ whole genome shotgun (WGS) entry which is preliminary data.</text>
</comment>
<reference evidence="2" key="1">
    <citation type="submission" date="2020-06" db="EMBL/GenBank/DDBJ databases">
        <authorList>
            <person name="Li T."/>
            <person name="Hu X."/>
            <person name="Zhang T."/>
            <person name="Song X."/>
            <person name="Zhang H."/>
            <person name="Dai N."/>
            <person name="Sheng W."/>
            <person name="Hou X."/>
            <person name="Wei L."/>
        </authorList>
    </citation>
    <scope>NUCLEOTIDE SEQUENCE</scope>
    <source>
        <strain evidence="2">G02</strain>
        <tissue evidence="2">Leaf</tissue>
    </source>
</reference>
<dbReference type="EMBL" id="JACGWJ010000015">
    <property type="protein sequence ID" value="KAL0366187.1"/>
    <property type="molecule type" value="Genomic_DNA"/>
</dbReference>
<gene>
    <name evidence="2" type="ORF">Sradi_3508800</name>
</gene>
<proteinExistence type="predicted"/>
<dbReference type="PANTHER" id="PTHR33676:SF3">
    <property type="entry name" value="COLD-REGULATED PROTEIN 27"/>
    <property type="match status" value="1"/>
</dbReference>
<name>A0AAW2QEB0_SESRA</name>
<dbReference type="AlphaFoldDB" id="A0AAW2QEB0"/>